<dbReference type="Pfam" id="PF13639">
    <property type="entry name" value="zf-RING_2"/>
    <property type="match status" value="1"/>
</dbReference>
<sequence>MQKPNPRFFPLLLCRYHDEISRRDERGARRDETRRRRATQRNATQGDTAPRGVGIKRGGIGTSRADKRTTAREPQKISSPSLPPTTLSTLPSPSRHRHSQLSRARHCPPPARPPPTTAAEAAPAGAGSTTTDSVHDPSEGMNGSRQMELHYINTGFPYTITESFMDFFEGLTYAHADFAIADAFHDQANPYWAMMHTNSYKYGYSGAGNYYSYGHVYDMNDYMHRADGGRRIWDNATPVNNTESPSVVFQGGETPHANASSTTEECIQQQVHQNSSSPQVIWQDNIDPDNMTYEELLDLGEAVGTQSRGLSQERISLLPVTKYKCGFFSRKKTRRERCVICQMEYRRGNLQMTLPCKHVYHASCVTRWLGINKVCPVCFAEVPGDEPKRQ</sequence>
<keyword evidence="1" id="KW-0479">Metal-binding</keyword>
<dbReference type="InterPro" id="IPR013083">
    <property type="entry name" value="Znf_RING/FYVE/PHD"/>
</dbReference>
<dbReference type="SMART" id="SM00184">
    <property type="entry name" value="RING"/>
    <property type="match status" value="1"/>
</dbReference>
<dbReference type="InterPro" id="IPR033276">
    <property type="entry name" value="BB"/>
</dbReference>
<dbReference type="STRING" id="40149.A0A0E0CVY2"/>
<evidence type="ECO:0000313" key="4">
    <source>
        <dbReference type="EnsemblPlants" id="OMERI03G05180.2"/>
    </source>
</evidence>
<dbReference type="eggNOG" id="KOG0800">
    <property type="taxonomic scope" value="Eukaryota"/>
</dbReference>
<dbReference type="SUPFAM" id="SSF57850">
    <property type="entry name" value="RING/U-box"/>
    <property type="match status" value="1"/>
</dbReference>
<dbReference type="PROSITE" id="PS50089">
    <property type="entry name" value="ZF_RING_2"/>
    <property type="match status" value="1"/>
</dbReference>
<feature type="compositionally biased region" description="Basic residues" evidence="2">
    <location>
        <begin position="94"/>
        <end position="106"/>
    </location>
</feature>
<name>A0A0E0CVY2_9ORYZ</name>
<evidence type="ECO:0000259" key="3">
    <source>
        <dbReference type="PROSITE" id="PS50089"/>
    </source>
</evidence>
<feature type="compositionally biased region" description="Low complexity" evidence="2">
    <location>
        <begin position="78"/>
        <end position="93"/>
    </location>
</feature>
<evidence type="ECO:0000256" key="1">
    <source>
        <dbReference type="PROSITE-ProRule" id="PRU00175"/>
    </source>
</evidence>
<dbReference type="EnsemblPlants" id="OMERI03G05180.2">
    <property type="protein sequence ID" value="OMERI03G05180.2"/>
    <property type="gene ID" value="OMERI03G05180"/>
</dbReference>
<protein>
    <recommendedName>
        <fullName evidence="3">RING-type domain-containing protein</fullName>
    </recommendedName>
</protein>
<dbReference type="Gramene" id="OMERI03G05180.2">
    <property type="protein sequence ID" value="OMERI03G05180.2"/>
    <property type="gene ID" value="OMERI03G05180"/>
</dbReference>
<dbReference type="GO" id="GO:0016567">
    <property type="term" value="P:protein ubiquitination"/>
    <property type="evidence" value="ECO:0007669"/>
    <property type="project" value="InterPro"/>
</dbReference>
<proteinExistence type="predicted"/>
<organism evidence="4">
    <name type="scientific">Oryza meridionalis</name>
    <dbReference type="NCBI Taxonomy" id="40149"/>
    <lineage>
        <taxon>Eukaryota</taxon>
        <taxon>Viridiplantae</taxon>
        <taxon>Streptophyta</taxon>
        <taxon>Embryophyta</taxon>
        <taxon>Tracheophyta</taxon>
        <taxon>Spermatophyta</taxon>
        <taxon>Magnoliopsida</taxon>
        <taxon>Liliopsida</taxon>
        <taxon>Poales</taxon>
        <taxon>Poaceae</taxon>
        <taxon>BOP clade</taxon>
        <taxon>Oryzoideae</taxon>
        <taxon>Oryzeae</taxon>
        <taxon>Oryzinae</taxon>
        <taxon>Oryza</taxon>
    </lineage>
</organism>
<feature type="compositionally biased region" description="Low complexity" evidence="2">
    <location>
        <begin position="117"/>
        <end position="131"/>
    </location>
</feature>
<dbReference type="FunFam" id="3.30.40.10:FF:000226">
    <property type="entry name" value="E3 ubiquitin ligase BIG BROTHER"/>
    <property type="match status" value="1"/>
</dbReference>
<dbReference type="PANTHER" id="PTHR46400:SF5">
    <property type="entry name" value="RING-TYPE DOMAIN-CONTAINING PROTEIN"/>
    <property type="match status" value="1"/>
</dbReference>
<dbReference type="GO" id="GO:0008270">
    <property type="term" value="F:zinc ion binding"/>
    <property type="evidence" value="ECO:0007669"/>
    <property type="project" value="UniProtKB-KW"/>
</dbReference>
<dbReference type="HOGENOM" id="CLU_708596_0_0_1"/>
<dbReference type="InterPro" id="IPR001841">
    <property type="entry name" value="Znf_RING"/>
</dbReference>
<dbReference type="PANTHER" id="PTHR46400">
    <property type="entry name" value="RING/U-BOX SUPERFAMILY PROTEIN"/>
    <property type="match status" value="1"/>
</dbReference>
<dbReference type="AlphaFoldDB" id="A0A0E0CVY2"/>
<feature type="region of interest" description="Disordered" evidence="2">
    <location>
        <begin position="21"/>
        <end position="143"/>
    </location>
</feature>
<dbReference type="GO" id="GO:0031624">
    <property type="term" value="F:ubiquitin conjugating enzyme binding"/>
    <property type="evidence" value="ECO:0007669"/>
    <property type="project" value="TreeGrafter"/>
</dbReference>
<feature type="compositionally biased region" description="Basic and acidic residues" evidence="2">
    <location>
        <begin position="64"/>
        <end position="75"/>
    </location>
</feature>
<feature type="domain" description="RING-type" evidence="3">
    <location>
        <begin position="338"/>
        <end position="378"/>
    </location>
</feature>
<keyword evidence="1" id="KW-0863">Zinc-finger</keyword>
<dbReference type="GO" id="GO:0004842">
    <property type="term" value="F:ubiquitin-protein transferase activity"/>
    <property type="evidence" value="ECO:0007669"/>
    <property type="project" value="InterPro"/>
</dbReference>
<keyword evidence="5" id="KW-1185">Reference proteome</keyword>
<dbReference type="Gene3D" id="3.30.40.10">
    <property type="entry name" value="Zinc/RING finger domain, C3HC4 (zinc finger)"/>
    <property type="match status" value="1"/>
</dbReference>
<dbReference type="GO" id="GO:0046621">
    <property type="term" value="P:negative regulation of organ growth"/>
    <property type="evidence" value="ECO:0007669"/>
    <property type="project" value="InterPro"/>
</dbReference>
<feature type="compositionally biased region" description="Basic and acidic residues" evidence="2">
    <location>
        <begin position="21"/>
        <end position="34"/>
    </location>
</feature>
<reference evidence="4" key="1">
    <citation type="submission" date="2015-04" db="UniProtKB">
        <authorList>
            <consortium name="EnsemblPlants"/>
        </authorList>
    </citation>
    <scope>IDENTIFICATION</scope>
</reference>
<feature type="compositionally biased region" description="Pro residues" evidence="2">
    <location>
        <begin position="107"/>
        <end position="116"/>
    </location>
</feature>
<dbReference type="Proteomes" id="UP000008021">
    <property type="component" value="Chromosome 3"/>
</dbReference>
<keyword evidence="1" id="KW-0862">Zinc</keyword>
<evidence type="ECO:0000256" key="2">
    <source>
        <dbReference type="SAM" id="MobiDB-lite"/>
    </source>
</evidence>
<reference evidence="4" key="2">
    <citation type="submission" date="2018-05" db="EMBL/GenBank/DDBJ databases">
        <title>OmerRS3 (Oryza meridionalis Reference Sequence Version 3).</title>
        <authorList>
            <person name="Zhang J."/>
            <person name="Kudrna D."/>
            <person name="Lee S."/>
            <person name="Talag J."/>
            <person name="Welchert J."/>
            <person name="Wing R.A."/>
        </authorList>
    </citation>
    <scope>NUCLEOTIDE SEQUENCE [LARGE SCALE GENOMIC DNA]</scope>
    <source>
        <strain evidence="4">cv. OR44</strain>
    </source>
</reference>
<evidence type="ECO:0000313" key="5">
    <source>
        <dbReference type="Proteomes" id="UP000008021"/>
    </source>
</evidence>
<accession>A0A0E0CVY2</accession>